<proteinExistence type="inferred from homology"/>
<dbReference type="EMBL" id="BMWD01000007">
    <property type="protein sequence ID" value="GGX57924.1"/>
    <property type="molecule type" value="Genomic_DNA"/>
</dbReference>
<dbReference type="GO" id="GO:0018189">
    <property type="term" value="P:pyrroloquinoline quinone biosynthetic process"/>
    <property type="evidence" value="ECO:0007669"/>
    <property type="project" value="UniProtKB-UniRule"/>
</dbReference>
<sequence length="266" mass="29578">MTTTVPGTSRTPGPSGQERADPLNPPADPHNPLAGPWDAAGFERRLRGLAAARYHDRHPFNRRMHAGGLSADELRTWVANRFYYQCAIPLKDAFVLTKLGTPDRRRSWLRRIQDHDGLTEGDGGIERWLRLGEAVGLRREDLLTHRRLLPGVRLAVDGYVGLCRDGTALEAVASSLTELCAPSIMLTRLEAFPRHYPWIDPAGLAYFRDRVPQGRRDAAEALAWVTEWALTRAEQEQALAALSFKCDVLWALLDSVQGASAPTALR</sequence>
<dbReference type="PANTHER" id="PTHR40279:SF3">
    <property type="entry name" value="4-AMINOBENZOATE SYNTHASE"/>
    <property type="match status" value="1"/>
</dbReference>
<dbReference type="HAMAP" id="MF_00654">
    <property type="entry name" value="PQQ_syn_PqqC"/>
    <property type="match status" value="1"/>
</dbReference>
<feature type="domain" description="Thiaminase-2/PQQC" evidence="6">
    <location>
        <begin position="45"/>
        <end position="254"/>
    </location>
</feature>
<feature type="compositionally biased region" description="Polar residues" evidence="5">
    <location>
        <begin position="1"/>
        <end position="14"/>
    </location>
</feature>
<dbReference type="InterPro" id="IPR011845">
    <property type="entry name" value="PqqC"/>
</dbReference>
<dbReference type="AlphaFoldDB" id="A0A918NCP9"/>
<dbReference type="PANTHER" id="PTHR40279">
    <property type="entry name" value="PQQC-LIKE PROTEIN"/>
    <property type="match status" value="1"/>
</dbReference>
<keyword evidence="3 4" id="KW-0560">Oxidoreductase</keyword>
<dbReference type="NCBIfam" id="TIGR02111">
    <property type="entry name" value="PQQ_syn_pqqC"/>
    <property type="match status" value="1"/>
</dbReference>
<feature type="region of interest" description="Disordered" evidence="5">
    <location>
        <begin position="1"/>
        <end position="37"/>
    </location>
</feature>
<protein>
    <recommendedName>
        <fullName evidence="4">Pyrroloquinoline-quinone synthase</fullName>
        <ecNumber evidence="4">1.3.3.11</ecNumber>
    </recommendedName>
    <alternativeName>
        <fullName evidence="4">Coenzyme PQQ synthesis protein C</fullName>
    </alternativeName>
    <alternativeName>
        <fullName evidence="4">Pyrroloquinoline quinone biosynthesis protein C</fullName>
    </alternativeName>
</protein>
<dbReference type="InterPro" id="IPR016084">
    <property type="entry name" value="Haem_Oase-like_multi-hlx"/>
</dbReference>
<comment type="function">
    <text evidence="4">Ring cyclization and eight-electron oxidation of 3a-(2-amino-2-carboxyethyl)-4,5-dioxo-4,5,6,7,8,9-hexahydroquinoline-7,9-dicarboxylic-acid to PQQ.</text>
</comment>
<keyword evidence="8" id="KW-1185">Reference proteome</keyword>
<dbReference type="Pfam" id="PF03070">
    <property type="entry name" value="TENA_THI-4"/>
    <property type="match status" value="1"/>
</dbReference>
<evidence type="ECO:0000259" key="6">
    <source>
        <dbReference type="Pfam" id="PF03070"/>
    </source>
</evidence>
<dbReference type="EC" id="1.3.3.11" evidence="4"/>
<reference evidence="7" key="2">
    <citation type="submission" date="2020-09" db="EMBL/GenBank/DDBJ databases">
        <authorList>
            <person name="Sun Q."/>
            <person name="Ohkuma M."/>
        </authorList>
    </citation>
    <scope>NUCLEOTIDE SEQUENCE</scope>
    <source>
        <strain evidence="7">JCM 4956</strain>
    </source>
</reference>
<dbReference type="InterPro" id="IPR004305">
    <property type="entry name" value="Thiaminase-2/PQQC"/>
</dbReference>
<dbReference type="InterPro" id="IPR039068">
    <property type="entry name" value="PqqC-like"/>
</dbReference>
<dbReference type="GO" id="GO:0033732">
    <property type="term" value="F:pyrroloquinoline-quinone synthase activity"/>
    <property type="evidence" value="ECO:0007669"/>
    <property type="project" value="UniProtKB-EC"/>
</dbReference>
<comment type="pathway">
    <text evidence="1">Cofactor biosynthesis; thiamine diphosphate biosynthesis.</text>
</comment>
<reference evidence="7" key="1">
    <citation type="journal article" date="2014" name="Int. J. Syst. Evol. Microbiol.">
        <title>Complete genome sequence of Corynebacterium casei LMG S-19264T (=DSM 44701T), isolated from a smear-ripened cheese.</title>
        <authorList>
            <consortium name="US DOE Joint Genome Institute (JGI-PGF)"/>
            <person name="Walter F."/>
            <person name="Albersmeier A."/>
            <person name="Kalinowski J."/>
            <person name="Ruckert C."/>
        </authorList>
    </citation>
    <scope>NUCLEOTIDE SEQUENCE</scope>
    <source>
        <strain evidence="7">JCM 4956</strain>
    </source>
</reference>
<comment type="pathway">
    <text evidence="4">Cofactor biosynthesis; pyrroloquinoline quinone biosynthesis.</text>
</comment>
<comment type="caution">
    <text evidence="7">The sequence shown here is derived from an EMBL/GenBank/DDBJ whole genome shotgun (WGS) entry which is preliminary data.</text>
</comment>
<organism evidence="7 8">
    <name type="scientific">Streptomyces fructofermentans</name>
    <dbReference type="NCBI Taxonomy" id="152141"/>
    <lineage>
        <taxon>Bacteria</taxon>
        <taxon>Bacillati</taxon>
        <taxon>Actinomycetota</taxon>
        <taxon>Actinomycetes</taxon>
        <taxon>Kitasatosporales</taxon>
        <taxon>Streptomycetaceae</taxon>
        <taxon>Streptomyces</taxon>
    </lineage>
</organism>
<evidence type="ECO:0000256" key="5">
    <source>
        <dbReference type="SAM" id="MobiDB-lite"/>
    </source>
</evidence>
<comment type="catalytic activity">
    <reaction evidence="4">
        <text>6-(2-amino-2-carboxyethyl)-7,8-dioxo-1,2,3,4,7,8-hexahydroquinoline-2,4-dicarboxylate + 3 O2 = pyrroloquinoline quinone + 2 H2O2 + 2 H2O + H(+)</text>
        <dbReference type="Rhea" id="RHEA:10692"/>
        <dbReference type="ChEBI" id="CHEBI:15377"/>
        <dbReference type="ChEBI" id="CHEBI:15378"/>
        <dbReference type="ChEBI" id="CHEBI:15379"/>
        <dbReference type="ChEBI" id="CHEBI:16240"/>
        <dbReference type="ChEBI" id="CHEBI:58442"/>
        <dbReference type="ChEBI" id="CHEBI:58778"/>
        <dbReference type="EC" id="1.3.3.11"/>
    </reaction>
</comment>
<evidence type="ECO:0000256" key="4">
    <source>
        <dbReference type="HAMAP-Rule" id="MF_00654"/>
    </source>
</evidence>
<keyword evidence="2 4" id="KW-0884">PQQ biosynthesis</keyword>
<dbReference type="Gene3D" id="1.20.910.10">
    <property type="entry name" value="Heme oxygenase-like"/>
    <property type="match status" value="1"/>
</dbReference>
<evidence type="ECO:0000313" key="8">
    <source>
        <dbReference type="Proteomes" id="UP000645555"/>
    </source>
</evidence>
<gene>
    <name evidence="4 7" type="primary">pqqC</name>
    <name evidence="7" type="ORF">GCM10010515_27060</name>
</gene>
<evidence type="ECO:0000256" key="1">
    <source>
        <dbReference type="ARBA" id="ARBA00004948"/>
    </source>
</evidence>
<evidence type="ECO:0000313" key="7">
    <source>
        <dbReference type="EMBL" id="GGX57924.1"/>
    </source>
</evidence>
<evidence type="ECO:0000256" key="3">
    <source>
        <dbReference type="ARBA" id="ARBA00023002"/>
    </source>
</evidence>
<comment type="similarity">
    <text evidence="4">Belongs to the PqqC family.</text>
</comment>
<accession>A0A918NCP9</accession>
<name>A0A918NCP9_9ACTN</name>
<dbReference type="SUPFAM" id="SSF48613">
    <property type="entry name" value="Heme oxygenase-like"/>
    <property type="match status" value="1"/>
</dbReference>
<evidence type="ECO:0000256" key="2">
    <source>
        <dbReference type="ARBA" id="ARBA00022905"/>
    </source>
</evidence>
<dbReference type="Proteomes" id="UP000645555">
    <property type="component" value="Unassembled WGS sequence"/>
</dbReference>